<evidence type="ECO:0000313" key="3">
    <source>
        <dbReference type="Proteomes" id="UP000199627"/>
    </source>
</evidence>
<dbReference type="PANTHER" id="PTHR33993:SF5">
    <property type="entry name" value="GLYOXALASE"/>
    <property type="match status" value="1"/>
</dbReference>
<keyword evidence="3" id="KW-1185">Reference proteome</keyword>
<dbReference type="Pfam" id="PF00903">
    <property type="entry name" value="Glyoxalase"/>
    <property type="match status" value="1"/>
</dbReference>
<dbReference type="InterPro" id="IPR037523">
    <property type="entry name" value="VOC_core"/>
</dbReference>
<organism evidence="2 3">
    <name type="scientific">Chryseobacterium soldanellicola</name>
    <dbReference type="NCBI Taxonomy" id="311333"/>
    <lineage>
        <taxon>Bacteria</taxon>
        <taxon>Pseudomonadati</taxon>
        <taxon>Bacteroidota</taxon>
        <taxon>Flavobacteriia</taxon>
        <taxon>Flavobacteriales</taxon>
        <taxon>Weeksellaceae</taxon>
        <taxon>Chryseobacterium group</taxon>
        <taxon>Chryseobacterium</taxon>
    </lineage>
</organism>
<dbReference type="GO" id="GO:0051213">
    <property type="term" value="F:dioxygenase activity"/>
    <property type="evidence" value="ECO:0007669"/>
    <property type="project" value="UniProtKB-KW"/>
</dbReference>
<dbReference type="AlphaFoldDB" id="A0A1H0Y382"/>
<sequence>MKKIIFILCIIASFLVGFAFKSVTENPFSDKKVTGIGGIFFKCKDPKKMMKWYSDHLGLKTNEYGAVFEWYQGADNAKKGFSQWSPFKETTKYFEPSEKDFMINYRVGNLEKLVAELQKEGVTITDKIETYEYGKFVHILDIEGNKIELWEPNDIEYEKLGKSMGSETTK</sequence>
<dbReference type="Gene3D" id="3.10.180.10">
    <property type="entry name" value="2,3-Dihydroxybiphenyl 1,2-Dioxygenase, domain 1"/>
    <property type="match status" value="1"/>
</dbReference>
<dbReference type="Proteomes" id="UP000199627">
    <property type="component" value="Unassembled WGS sequence"/>
</dbReference>
<dbReference type="OrthoDB" id="9799428at2"/>
<dbReference type="InterPro" id="IPR004360">
    <property type="entry name" value="Glyas_Fos-R_dOase_dom"/>
</dbReference>
<dbReference type="STRING" id="311333.SAMN05421664_0457"/>
<dbReference type="SUPFAM" id="SSF54593">
    <property type="entry name" value="Glyoxalase/Bleomycin resistance protein/Dihydroxybiphenyl dioxygenase"/>
    <property type="match status" value="1"/>
</dbReference>
<keyword evidence="2" id="KW-0223">Dioxygenase</keyword>
<dbReference type="PROSITE" id="PS51819">
    <property type="entry name" value="VOC"/>
    <property type="match status" value="1"/>
</dbReference>
<name>A0A1H0Y382_9FLAO</name>
<dbReference type="InterPro" id="IPR029068">
    <property type="entry name" value="Glyas_Bleomycin-R_OHBP_Dase"/>
</dbReference>
<proteinExistence type="predicted"/>
<dbReference type="RefSeq" id="WP_089753237.1">
    <property type="nucleotide sequence ID" value="NZ_FNKL01000001.1"/>
</dbReference>
<keyword evidence="2" id="KW-0560">Oxidoreductase</keyword>
<protein>
    <submittedName>
        <fullName evidence="2">Catechol 2,3-dioxygenase</fullName>
    </submittedName>
</protein>
<reference evidence="3" key="1">
    <citation type="submission" date="2016-10" db="EMBL/GenBank/DDBJ databases">
        <authorList>
            <person name="Varghese N."/>
            <person name="Submissions S."/>
        </authorList>
    </citation>
    <scope>NUCLEOTIDE SEQUENCE [LARGE SCALE GENOMIC DNA]</scope>
    <source>
        <strain evidence="3">DSM 17072</strain>
    </source>
</reference>
<accession>A0A1H0Y382</accession>
<evidence type="ECO:0000259" key="1">
    <source>
        <dbReference type="PROSITE" id="PS51819"/>
    </source>
</evidence>
<dbReference type="InterPro" id="IPR052164">
    <property type="entry name" value="Anthracycline_SecMetBiosynth"/>
</dbReference>
<feature type="domain" description="VOC" evidence="1">
    <location>
        <begin position="35"/>
        <end position="152"/>
    </location>
</feature>
<dbReference type="EMBL" id="FNKL01000001">
    <property type="protein sequence ID" value="SDQ09617.1"/>
    <property type="molecule type" value="Genomic_DNA"/>
</dbReference>
<evidence type="ECO:0000313" key="2">
    <source>
        <dbReference type="EMBL" id="SDQ09617.1"/>
    </source>
</evidence>
<dbReference type="PANTHER" id="PTHR33993">
    <property type="entry name" value="GLYOXALASE-RELATED"/>
    <property type="match status" value="1"/>
</dbReference>
<gene>
    <name evidence="2" type="ORF">SAMN05421664_0457</name>
</gene>